<protein>
    <submittedName>
        <fullName evidence="1">Uncharacterized protein</fullName>
    </submittedName>
</protein>
<organism evidence="1 2">
    <name type="scientific">Moelleriella libera RCEF 2490</name>
    <dbReference type="NCBI Taxonomy" id="1081109"/>
    <lineage>
        <taxon>Eukaryota</taxon>
        <taxon>Fungi</taxon>
        <taxon>Dikarya</taxon>
        <taxon>Ascomycota</taxon>
        <taxon>Pezizomycotina</taxon>
        <taxon>Sordariomycetes</taxon>
        <taxon>Hypocreomycetidae</taxon>
        <taxon>Hypocreales</taxon>
        <taxon>Clavicipitaceae</taxon>
        <taxon>Moelleriella</taxon>
    </lineage>
</organism>
<comment type="caution">
    <text evidence="1">The sequence shown here is derived from an EMBL/GenBank/DDBJ whole genome shotgun (WGS) entry which is preliminary data.</text>
</comment>
<accession>A0A166UD44</accession>
<evidence type="ECO:0000313" key="2">
    <source>
        <dbReference type="Proteomes" id="UP000078544"/>
    </source>
</evidence>
<dbReference type="AlphaFoldDB" id="A0A166UD44"/>
<sequence>MGQPSSPHAKKDPVSYVKHFAKVQRGPSPGSGFDCKDLLDFFLGAHEPTELFLVRDGVLALV</sequence>
<name>A0A166UD44_9HYPO</name>
<dbReference type="EMBL" id="AZGY01000002">
    <property type="protein sequence ID" value="OAA32361.1"/>
    <property type="molecule type" value="Genomic_DNA"/>
</dbReference>
<evidence type="ECO:0000313" key="1">
    <source>
        <dbReference type="EMBL" id="OAA32361.1"/>
    </source>
</evidence>
<gene>
    <name evidence="1" type="ORF">AAL_01693</name>
</gene>
<reference evidence="1 2" key="1">
    <citation type="journal article" date="2016" name="Genome Biol. Evol.">
        <title>Divergent and convergent evolution of fungal pathogenicity.</title>
        <authorList>
            <person name="Shang Y."/>
            <person name="Xiao G."/>
            <person name="Zheng P."/>
            <person name="Cen K."/>
            <person name="Zhan S."/>
            <person name="Wang C."/>
        </authorList>
    </citation>
    <scope>NUCLEOTIDE SEQUENCE [LARGE SCALE GENOMIC DNA]</scope>
    <source>
        <strain evidence="1 2">RCEF 2490</strain>
    </source>
</reference>
<keyword evidence="2" id="KW-1185">Reference proteome</keyword>
<dbReference type="Proteomes" id="UP000078544">
    <property type="component" value="Unassembled WGS sequence"/>
</dbReference>
<proteinExistence type="predicted"/>